<keyword evidence="3" id="KW-1185">Reference proteome</keyword>
<dbReference type="OrthoDB" id="6360815at2759"/>
<protein>
    <submittedName>
        <fullName evidence="2">Uncharacterized protein</fullName>
    </submittedName>
</protein>
<feature type="chain" id="PRO_5012845454" evidence="1">
    <location>
        <begin position="20"/>
        <end position="122"/>
    </location>
</feature>
<evidence type="ECO:0000313" key="3">
    <source>
        <dbReference type="Proteomes" id="UP000192578"/>
    </source>
</evidence>
<proteinExistence type="predicted"/>
<accession>A0A1W0XET8</accession>
<sequence length="122" mass="13519">MQSSVSSVLLLGCLTVVLGLVLQVCALKDDSKVTFDIVSEDMEKRGGGDKWNKAAFNDYAHLRFGRSDPALISGDELPPFYRYPSIYGMAEKRASFGGGDYGHMRFGRRVPSFTDYGHLRFG</sequence>
<reference evidence="3" key="1">
    <citation type="submission" date="2017-01" db="EMBL/GenBank/DDBJ databases">
        <title>Comparative genomics of anhydrobiosis in the tardigrade Hypsibius dujardini.</title>
        <authorList>
            <person name="Yoshida Y."/>
            <person name="Koutsovoulos G."/>
            <person name="Laetsch D."/>
            <person name="Stevens L."/>
            <person name="Kumar S."/>
            <person name="Horikawa D."/>
            <person name="Ishino K."/>
            <person name="Komine S."/>
            <person name="Tomita M."/>
            <person name="Blaxter M."/>
            <person name="Arakawa K."/>
        </authorList>
    </citation>
    <scope>NUCLEOTIDE SEQUENCE [LARGE SCALE GENOMIC DNA]</scope>
    <source>
        <strain evidence="3">Z151</strain>
    </source>
</reference>
<gene>
    <name evidence="2" type="ORF">BV898_00060</name>
</gene>
<feature type="signal peptide" evidence="1">
    <location>
        <begin position="1"/>
        <end position="19"/>
    </location>
</feature>
<dbReference type="Proteomes" id="UP000192578">
    <property type="component" value="Unassembled WGS sequence"/>
</dbReference>
<dbReference type="EMBL" id="MTYJ01000001">
    <property type="protein sequence ID" value="OQV25918.1"/>
    <property type="molecule type" value="Genomic_DNA"/>
</dbReference>
<dbReference type="InterPro" id="IPR013259">
    <property type="entry name" value="Sulfakinin"/>
</dbReference>
<dbReference type="Pfam" id="PF08257">
    <property type="entry name" value="Sulfakinin"/>
    <property type="match status" value="2"/>
</dbReference>
<name>A0A1W0XET8_HYPEX</name>
<organism evidence="2 3">
    <name type="scientific">Hypsibius exemplaris</name>
    <name type="common">Freshwater tardigrade</name>
    <dbReference type="NCBI Taxonomy" id="2072580"/>
    <lineage>
        <taxon>Eukaryota</taxon>
        <taxon>Metazoa</taxon>
        <taxon>Ecdysozoa</taxon>
        <taxon>Tardigrada</taxon>
        <taxon>Eutardigrada</taxon>
        <taxon>Parachela</taxon>
        <taxon>Hypsibioidea</taxon>
        <taxon>Hypsibiidae</taxon>
        <taxon>Hypsibius</taxon>
    </lineage>
</organism>
<comment type="caution">
    <text evidence="2">The sequence shown here is derived from an EMBL/GenBank/DDBJ whole genome shotgun (WGS) entry which is preliminary data.</text>
</comment>
<keyword evidence="1" id="KW-0732">Signal</keyword>
<evidence type="ECO:0000313" key="2">
    <source>
        <dbReference type="EMBL" id="OQV25918.1"/>
    </source>
</evidence>
<dbReference type="AlphaFoldDB" id="A0A1W0XET8"/>
<evidence type="ECO:0000256" key="1">
    <source>
        <dbReference type="SAM" id="SignalP"/>
    </source>
</evidence>